<dbReference type="EMBL" id="LAZR01023749">
    <property type="protein sequence ID" value="KKL77437.1"/>
    <property type="molecule type" value="Genomic_DNA"/>
</dbReference>
<organism evidence="1">
    <name type="scientific">marine sediment metagenome</name>
    <dbReference type="NCBI Taxonomy" id="412755"/>
    <lineage>
        <taxon>unclassified sequences</taxon>
        <taxon>metagenomes</taxon>
        <taxon>ecological metagenomes</taxon>
    </lineage>
</organism>
<proteinExistence type="predicted"/>
<name>A0A0F9HQL2_9ZZZZ</name>
<sequence>ARTDPAVPSWRSSVAEPQDTVWLNGVEIPIVGPVLWDVVPPFPNQITTQEPGEADFQPVSKQTWRGLQGGAGIEKWSPEHNDRYWEAVDVDTSQATQTLGPLVTTLGAFGKKPVKIIKHDGSIWAIGNLQISRWSGTAWTSKNPTSPLSNPTDAMLFYGKVS</sequence>
<comment type="caution">
    <text evidence="1">The sequence shown here is derived from an EMBL/GenBank/DDBJ whole genome shotgun (WGS) entry which is preliminary data.</text>
</comment>
<accession>A0A0F9HQL2</accession>
<evidence type="ECO:0000313" key="1">
    <source>
        <dbReference type="EMBL" id="KKL77437.1"/>
    </source>
</evidence>
<reference evidence="1" key="1">
    <citation type="journal article" date="2015" name="Nature">
        <title>Complex archaea that bridge the gap between prokaryotes and eukaryotes.</title>
        <authorList>
            <person name="Spang A."/>
            <person name="Saw J.H."/>
            <person name="Jorgensen S.L."/>
            <person name="Zaremba-Niedzwiedzka K."/>
            <person name="Martijn J."/>
            <person name="Lind A.E."/>
            <person name="van Eijk R."/>
            <person name="Schleper C."/>
            <person name="Guy L."/>
            <person name="Ettema T.J."/>
        </authorList>
    </citation>
    <scope>NUCLEOTIDE SEQUENCE</scope>
</reference>
<protein>
    <submittedName>
        <fullName evidence="1">Uncharacterized protein</fullName>
    </submittedName>
</protein>
<feature type="non-terminal residue" evidence="1">
    <location>
        <position position="1"/>
    </location>
</feature>
<gene>
    <name evidence="1" type="ORF">LCGC14_2034910</name>
</gene>
<dbReference type="AlphaFoldDB" id="A0A0F9HQL2"/>